<dbReference type="EMBL" id="FOCW01000003">
    <property type="protein sequence ID" value="SEN62697.1"/>
    <property type="molecule type" value="Genomic_DNA"/>
</dbReference>
<dbReference type="OrthoDB" id="8595054at2"/>
<protein>
    <submittedName>
        <fullName evidence="7">Cytochrome C oxidase subunit IV</fullName>
    </submittedName>
</protein>
<sequence length="87" mass="9601">MRSFSFPPSVAVITVILLALTGLAAWLAESGTALPLRLGIVALAMAWIKGFLVAEHFMELRHAPLYLRLFVQLWLALACGGLMMVFW</sequence>
<feature type="transmembrane region" description="Helical" evidence="6">
    <location>
        <begin position="65"/>
        <end position="86"/>
    </location>
</feature>
<gene>
    <name evidence="7" type="ORF">SAMN02745977_01684</name>
</gene>
<keyword evidence="2" id="KW-1003">Cell membrane</keyword>
<dbReference type="AlphaFoldDB" id="A0A1H8I3F0"/>
<evidence type="ECO:0000256" key="4">
    <source>
        <dbReference type="ARBA" id="ARBA00022989"/>
    </source>
</evidence>
<dbReference type="STRING" id="1121117.SAMN02745977_01684"/>
<dbReference type="RefSeq" id="WP_091816556.1">
    <property type="nucleotide sequence ID" value="NZ_FOCW01000003.1"/>
</dbReference>
<dbReference type="Proteomes" id="UP000199531">
    <property type="component" value="Unassembled WGS sequence"/>
</dbReference>
<organism evidence="7 8">
    <name type="scientific">Brachymonas denitrificans DSM 15123</name>
    <dbReference type="NCBI Taxonomy" id="1121117"/>
    <lineage>
        <taxon>Bacteria</taxon>
        <taxon>Pseudomonadati</taxon>
        <taxon>Pseudomonadota</taxon>
        <taxon>Betaproteobacteria</taxon>
        <taxon>Burkholderiales</taxon>
        <taxon>Comamonadaceae</taxon>
        <taxon>Brachymonas</taxon>
    </lineage>
</organism>
<dbReference type="GO" id="GO:0005886">
    <property type="term" value="C:plasma membrane"/>
    <property type="evidence" value="ECO:0007669"/>
    <property type="project" value="UniProtKB-SubCell"/>
</dbReference>
<keyword evidence="5 6" id="KW-0472">Membrane</keyword>
<evidence type="ECO:0000256" key="5">
    <source>
        <dbReference type="ARBA" id="ARBA00023136"/>
    </source>
</evidence>
<keyword evidence="8" id="KW-1185">Reference proteome</keyword>
<name>A0A1H8I3F0_9BURK</name>
<evidence type="ECO:0000313" key="8">
    <source>
        <dbReference type="Proteomes" id="UP000199531"/>
    </source>
</evidence>
<comment type="subcellular location">
    <subcellularLocation>
        <location evidence="1">Cell membrane</location>
        <topology evidence="1">Multi-pass membrane protein</topology>
    </subcellularLocation>
</comment>
<evidence type="ECO:0000256" key="2">
    <source>
        <dbReference type="ARBA" id="ARBA00022475"/>
    </source>
</evidence>
<evidence type="ECO:0000256" key="3">
    <source>
        <dbReference type="ARBA" id="ARBA00022692"/>
    </source>
</evidence>
<keyword evidence="4 6" id="KW-1133">Transmembrane helix</keyword>
<dbReference type="Pfam" id="PF03626">
    <property type="entry name" value="COX4_pro"/>
    <property type="match status" value="1"/>
</dbReference>
<reference evidence="7 8" key="1">
    <citation type="submission" date="2016-10" db="EMBL/GenBank/DDBJ databases">
        <authorList>
            <person name="de Groot N.N."/>
        </authorList>
    </citation>
    <scope>NUCLEOTIDE SEQUENCE [LARGE SCALE GENOMIC DNA]</scope>
    <source>
        <strain evidence="7 8">DSM 15123</strain>
    </source>
</reference>
<dbReference type="InterPro" id="IPR005171">
    <property type="entry name" value="Cyt_c_oxidase_su4_prok"/>
</dbReference>
<evidence type="ECO:0000256" key="1">
    <source>
        <dbReference type="ARBA" id="ARBA00004651"/>
    </source>
</evidence>
<evidence type="ECO:0000256" key="6">
    <source>
        <dbReference type="SAM" id="Phobius"/>
    </source>
</evidence>
<accession>A0A1H8I3F0</accession>
<feature type="transmembrane region" description="Helical" evidence="6">
    <location>
        <begin position="34"/>
        <end position="53"/>
    </location>
</feature>
<proteinExistence type="predicted"/>
<evidence type="ECO:0000313" key="7">
    <source>
        <dbReference type="EMBL" id="SEN62697.1"/>
    </source>
</evidence>
<keyword evidence="3 6" id="KW-0812">Transmembrane</keyword>